<reference evidence="2 3" key="1">
    <citation type="journal article" date="2008" name="Nature">
        <title>The Phaeodactylum genome reveals the evolutionary history of diatom genomes.</title>
        <authorList>
            <person name="Bowler C."/>
            <person name="Allen A.E."/>
            <person name="Badger J.H."/>
            <person name="Grimwood J."/>
            <person name="Jabbari K."/>
            <person name="Kuo A."/>
            <person name="Maheswari U."/>
            <person name="Martens C."/>
            <person name="Maumus F."/>
            <person name="Otillar R.P."/>
            <person name="Rayko E."/>
            <person name="Salamov A."/>
            <person name="Vandepoele K."/>
            <person name="Beszteri B."/>
            <person name="Gruber A."/>
            <person name="Heijde M."/>
            <person name="Katinka M."/>
            <person name="Mock T."/>
            <person name="Valentin K."/>
            <person name="Verret F."/>
            <person name="Berges J.A."/>
            <person name="Brownlee C."/>
            <person name="Cadoret J.P."/>
            <person name="Chiovitti A."/>
            <person name="Choi C.J."/>
            <person name="Coesel S."/>
            <person name="De Martino A."/>
            <person name="Detter J.C."/>
            <person name="Durkin C."/>
            <person name="Falciatore A."/>
            <person name="Fournet J."/>
            <person name="Haruta M."/>
            <person name="Huysman M.J."/>
            <person name="Jenkins B.D."/>
            <person name="Jiroutova K."/>
            <person name="Jorgensen R.E."/>
            <person name="Joubert Y."/>
            <person name="Kaplan A."/>
            <person name="Kroger N."/>
            <person name="Kroth P.G."/>
            <person name="La Roche J."/>
            <person name="Lindquist E."/>
            <person name="Lommer M."/>
            <person name="Martin-Jezequel V."/>
            <person name="Lopez P.J."/>
            <person name="Lucas S."/>
            <person name="Mangogna M."/>
            <person name="McGinnis K."/>
            <person name="Medlin L.K."/>
            <person name="Montsant A."/>
            <person name="Oudot-Le Secq M.P."/>
            <person name="Napoli C."/>
            <person name="Obornik M."/>
            <person name="Parker M.S."/>
            <person name="Petit J.L."/>
            <person name="Porcel B.M."/>
            <person name="Poulsen N."/>
            <person name="Robison M."/>
            <person name="Rychlewski L."/>
            <person name="Rynearson T.A."/>
            <person name="Schmutz J."/>
            <person name="Shapiro H."/>
            <person name="Siaut M."/>
            <person name="Stanley M."/>
            <person name="Sussman M.R."/>
            <person name="Taylor A.R."/>
            <person name="Vardi A."/>
            <person name="von Dassow P."/>
            <person name="Vyverman W."/>
            <person name="Willis A."/>
            <person name="Wyrwicz L.S."/>
            <person name="Rokhsar D.S."/>
            <person name="Weissenbach J."/>
            <person name="Armbrust E.V."/>
            <person name="Green B.R."/>
            <person name="Van de Peer Y."/>
            <person name="Grigoriev I.V."/>
        </authorList>
    </citation>
    <scope>NUCLEOTIDE SEQUENCE [LARGE SCALE GENOMIC DNA]</scope>
    <source>
        <strain evidence="2 3">CCAP 1055/1</strain>
    </source>
</reference>
<name>B7G548_PHATC</name>
<evidence type="ECO:0000313" key="3">
    <source>
        <dbReference type="Proteomes" id="UP000000759"/>
    </source>
</evidence>
<dbReference type="InParanoid" id="B7G548"/>
<keyword evidence="3" id="KW-1185">Reference proteome</keyword>
<reference evidence="3" key="2">
    <citation type="submission" date="2008-08" db="EMBL/GenBank/DDBJ databases">
        <authorList>
            <consortium name="Diatom Consortium"/>
            <person name="Grigoriev I."/>
            <person name="Grimwood J."/>
            <person name="Kuo A."/>
            <person name="Otillar R.P."/>
            <person name="Salamov A."/>
            <person name="Detter J.C."/>
            <person name="Lindquist E."/>
            <person name="Shapiro H."/>
            <person name="Lucas S."/>
            <person name="Glavina del Rio T."/>
            <person name="Pitluck S."/>
            <person name="Rokhsar D."/>
            <person name="Bowler C."/>
        </authorList>
    </citation>
    <scope>GENOME REANNOTATION</scope>
    <source>
        <strain evidence="3">CCAP 1055/1</strain>
    </source>
</reference>
<evidence type="ECO:0000313" key="2">
    <source>
        <dbReference type="EMBL" id="EEC46085.1"/>
    </source>
</evidence>
<feature type="region of interest" description="Disordered" evidence="1">
    <location>
        <begin position="68"/>
        <end position="90"/>
    </location>
</feature>
<dbReference type="RefSeq" id="XP_002182184.1">
    <property type="nucleotide sequence ID" value="XM_002182148.1"/>
</dbReference>
<dbReference type="KEGG" id="pti:PHATRDRAFT_47849"/>
<accession>B7G548</accession>
<dbReference type="GeneID" id="7203077"/>
<protein>
    <submittedName>
        <fullName evidence="2">Uncharacterized protein</fullName>
    </submittedName>
</protein>
<dbReference type="Proteomes" id="UP000000759">
    <property type="component" value="Chromosome 15"/>
</dbReference>
<dbReference type="EMBL" id="CM000617">
    <property type="protein sequence ID" value="EEC46085.1"/>
    <property type="molecule type" value="Genomic_DNA"/>
</dbReference>
<proteinExistence type="predicted"/>
<dbReference type="PaxDb" id="2850-Phatr47849"/>
<gene>
    <name evidence="2" type="ORF">PHATRDRAFT_47849</name>
</gene>
<sequence>MTETPHSEDCPSPRSHGLHIFPIRNRLFTEETVPVRNHAAVCFTMTHENPFKSPREATDVLEADAVSHVSSLSSDSRRRNNSRWNGVDMTGETGTGALLLPHEIAFFTPRTPSPEWLAGDERDNGEGFTLMMPPPPSHKVPTTTVRPSPSLPRPILGKFRSTPIFPHPSSISPIFEGRIRTSVADQSLISQVTEDDTLSLLGNRPRRRPVRGSSSAISVGSIVGQSSLKTVPTLATVSISEQSFTHQIKAQQTLDSLVAERSPMRHGLVKRELHYMFKSVSSPLRRFQQSRQKVDLQRTNKGCLT</sequence>
<organism evidence="2 3">
    <name type="scientific">Phaeodactylum tricornutum (strain CCAP 1055/1)</name>
    <dbReference type="NCBI Taxonomy" id="556484"/>
    <lineage>
        <taxon>Eukaryota</taxon>
        <taxon>Sar</taxon>
        <taxon>Stramenopiles</taxon>
        <taxon>Ochrophyta</taxon>
        <taxon>Bacillariophyta</taxon>
        <taxon>Bacillariophyceae</taxon>
        <taxon>Bacillariophycidae</taxon>
        <taxon>Naviculales</taxon>
        <taxon>Phaeodactylaceae</taxon>
        <taxon>Phaeodactylum</taxon>
    </lineage>
</organism>
<dbReference type="AlphaFoldDB" id="B7G548"/>
<evidence type="ECO:0000256" key="1">
    <source>
        <dbReference type="SAM" id="MobiDB-lite"/>
    </source>
</evidence>
<dbReference type="HOGENOM" id="CLU_759647_0_0_1"/>